<dbReference type="KEGG" id="pgri:PgNI_05435"/>
<dbReference type="Pfam" id="PF11051">
    <property type="entry name" value="Mannosyl_trans3"/>
    <property type="match status" value="2"/>
</dbReference>
<evidence type="ECO:0000256" key="10">
    <source>
        <dbReference type="SAM" id="MobiDB-lite"/>
    </source>
</evidence>
<feature type="compositionally biased region" description="Polar residues" evidence="10">
    <location>
        <begin position="7"/>
        <end position="17"/>
    </location>
</feature>
<dbReference type="Gene3D" id="3.90.550.10">
    <property type="entry name" value="Spore Coat Polysaccharide Biosynthesis Protein SpsA, Chain A"/>
    <property type="match status" value="1"/>
</dbReference>
<reference evidence="12" key="3">
    <citation type="submission" date="2025-08" db="UniProtKB">
        <authorList>
            <consortium name="RefSeq"/>
        </authorList>
    </citation>
    <scope>IDENTIFICATION</scope>
    <source>
        <strain evidence="12">NI907</strain>
    </source>
</reference>
<feature type="region of interest" description="Disordered" evidence="10">
    <location>
        <begin position="1"/>
        <end position="41"/>
    </location>
</feature>
<evidence type="ECO:0000256" key="5">
    <source>
        <dbReference type="ARBA" id="ARBA00022692"/>
    </source>
</evidence>
<dbReference type="SUPFAM" id="SSF53448">
    <property type="entry name" value="Nucleotide-diphospho-sugar transferases"/>
    <property type="match status" value="1"/>
</dbReference>
<evidence type="ECO:0000256" key="1">
    <source>
        <dbReference type="ARBA" id="ARBA00004323"/>
    </source>
</evidence>
<name>A0A6P8B482_PYRGI</name>
<keyword evidence="9" id="KW-0472">Membrane</keyword>
<gene>
    <name evidence="12" type="ORF">PgNI_05435</name>
</gene>
<keyword evidence="8" id="KW-0333">Golgi apparatus</keyword>
<dbReference type="PANTHER" id="PTHR31646">
    <property type="entry name" value="ALPHA-1,2-MANNOSYLTRANSFERASE MNN2"/>
    <property type="match status" value="1"/>
</dbReference>
<reference evidence="12" key="2">
    <citation type="submission" date="2019-10" db="EMBL/GenBank/DDBJ databases">
        <authorList>
            <consortium name="NCBI Genome Project"/>
        </authorList>
    </citation>
    <scope>NUCLEOTIDE SEQUENCE</scope>
    <source>
        <strain evidence="12">NI907</strain>
    </source>
</reference>
<dbReference type="GO" id="GO:0000139">
    <property type="term" value="C:Golgi membrane"/>
    <property type="evidence" value="ECO:0007669"/>
    <property type="project" value="UniProtKB-SubCell"/>
</dbReference>
<dbReference type="AlphaFoldDB" id="A0A6P8B482"/>
<evidence type="ECO:0000256" key="7">
    <source>
        <dbReference type="ARBA" id="ARBA00022989"/>
    </source>
</evidence>
<evidence type="ECO:0000256" key="4">
    <source>
        <dbReference type="ARBA" id="ARBA00022679"/>
    </source>
</evidence>
<dbReference type="InterPro" id="IPR022751">
    <property type="entry name" value="Alpha_mannosyltransferase"/>
</dbReference>
<dbReference type="Proteomes" id="UP000515153">
    <property type="component" value="Chromosome I"/>
</dbReference>
<keyword evidence="7" id="KW-1133">Transmembrane helix</keyword>
<dbReference type="InterPro" id="IPR029044">
    <property type="entry name" value="Nucleotide-diphossugar_trans"/>
</dbReference>
<comment type="similarity">
    <text evidence="3">Belongs to the MNN1/MNT family.</text>
</comment>
<keyword evidence="6" id="KW-0735">Signal-anchor</keyword>
<evidence type="ECO:0000313" key="12">
    <source>
        <dbReference type="RefSeq" id="XP_030981950.1"/>
    </source>
</evidence>
<dbReference type="GO" id="GO:0046354">
    <property type="term" value="P:mannan biosynthetic process"/>
    <property type="evidence" value="ECO:0007669"/>
    <property type="project" value="TreeGrafter"/>
</dbReference>
<comment type="pathway">
    <text evidence="2">Protein modification; protein glycosylation.</text>
</comment>
<evidence type="ECO:0000313" key="11">
    <source>
        <dbReference type="Proteomes" id="UP000515153"/>
    </source>
</evidence>
<dbReference type="GO" id="GO:0000026">
    <property type="term" value="F:alpha-1,2-mannosyltransferase activity"/>
    <property type="evidence" value="ECO:0007669"/>
    <property type="project" value="TreeGrafter"/>
</dbReference>
<sequence>MAHPSSDRLSGSATHGTESGLVKVAAQPFEGPIPPRPLSLSQAPTDKLEVAQDDFFPTNGDDDTFGARHAPAATQNPAKLREMVNPDAIDSPPSPELVEFWKAALDAMMKAAPRIPPIKLKQSVPETDIDPKYDHAKDQARREFVILSESDKEVLKWTHSQMVQSAKKLGPRIPYAKNSRSSTGTGPRGIVMTAGGRYIHNAIFSLHMLRRSGSFLPVQLFIDGNVTDFVREICTGQLFELGVECHSMDAVFNTTPQMPKLLKYQYKVFSMLFSSFDDVLFLDSDSYPIFNPDDLFSSEPYKSRGLITWPDVWLSSTSPTFYEITGMTAPGLAERRSSESSVMMIKRSTHGDDLVMATYYNLWGPDRYYRLLSQGSPGEGDKETFLQAALVLNKPYWDVHTDVGILGRWLNESFVGYGMKQAEPREDYRLFSTAPGGKHGKKPQSKDLQAKRMFIHHNNLKIDMPSLETIMKDVMKKNKEGQLNRLWGDDDTLIEQSGYDVEKGMWEEILRYHCHQHPNADGCKSLRAYFGSVFLQPSQPKFQQ</sequence>
<keyword evidence="11" id="KW-1185">Reference proteome</keyword>
<comment type="subcellular location">
    <subcellularLocation>
        <location evidence="1">Golgi apparatus membrane</location>
        <topology evidence="1">Single-pass type II membrane protein</topology>
    </subcellularLocation>
</comment>
<accession>A0A6P8B482</accession>
<organism evidence="11 12">
    <name type="scientific">Pyricularia grisea</name>
    <name type="common">Crabgrass-specific blast fungus</name>
    <name type="synonym">Magnaporthe grisea</name>
    <dbReference type="NCBI Taxonomy" id="148305"/>
    <lineage>
        <taxon>Eukaryota</taxon>
        <taxon>Fungi</taxon>
        <taxon>Dikarya</taxon>
        <taxon>Ascomycota</taxon>
        <taxon>Pezizomycotina</taxon>
        <taxon>Sordariomycetes</taxon>
        <taxon>Sordariomycetidae</taxon>
        <taxon>Magnaporthales</taxon>
        <taxon>Pyriculariaceae</taxon>
        <taxon>Pyricularia</taxon>
    </lineage>
</organism>
<evidence type="ECO:0000256" key="9">
    <source>
        <dbReference type="ARBA" id="ARBA00023136"/>
    </source>
</evidence>
<evidence type="ECO:0000256" key="6">
    <source>
        <dbReference type="ARBA" id="ARBA00022968"/>
    </source>
</evidence>
<dbReference type="RefSeq" id="XP_030981950.1">
    <property type="nucleotide sequence ID" value="XM_031125466.1"/>
</dbReference>
<evidence type="ECO:0000256" key="3">
    <source>
        <dbReference type="ARBA" id="ARBA00009105"/>
    </source>
</evidence>
<keyword evidence="5" id="KW-0812">Transmembrane</keyword>
<proteinExistence type="inferred from homology"/>
<keyword evidence="4" id="KW-0808">Transferase</keyword>
<evidence type="ECO:0000256" key="2">
    <source>
        <dbReference type="ARBA" id="ARBA00004922"/>
    </source>
</evidence>
<protein>
    <submittedName>
        <fullName evidence="12">Uncharacterized protein</fullName>
    </submittedName>
</protein>
<evidence type="ECO:0000256" key="8">
    <source>
        <dbReference type="ARBA" id="ARBA00023034"/>
    </source>
</evidence>
<reference evidence="11 12" key="1">
    <citation type="journal article" date="2019" name="Mol. Biol. Evol.">
        <title>Blast fungal genomes show frequent chromosomal changes, gene gains and losses, and effector gene turnover.</title>
        <authorList>
            <person name="Gomez Luciano L.B."/>
            <person name="Jason Tsai I."/>
            <person name="Chuma I."/>
            <person name="Tosa Y."/>
            <person name="Chen Y.H."/>
            <person name="Li J.Y."/>
            <person name="Li M.Y."/>
            <person name="Jade Lu M.Y."/>
            <person name="Nakayashiki H."/>
            <person name="Li W.H."/>
        </authorList>
    </citation>
    <scope>NUCLEOTIDE SEQUENCE [LARGE SCALE GENOMIC DNA]</scope>
    <source>
        <strain evidence="11 12">NI907</strain>
    </source>
</reference>
<dbReference type="GeneID" id="41960375"/>
<dbReference type="PANTHER" id="PTHR31646:SF1">
    <property type="entry name" value="ALPHA-1,2-MANNOSYLTRANSFERASE MNN2"/>
    <property type="match status" value="1"/>
</dbReference>